<organism evidence="2 3">
    <name type="scientific">Leadbetterella byssophila (strain DSM 17132 / JCM 16389 / KACC 11308 / NBRC 106382 / 4M15)</name>
    <dbReference type="NCBI Taxonomy" id="649349"/>
    <lineage>
        <taxon>Bacteria</taxon>
        <taxon>Pseudomonadati</taxon>
        <taxon>Bacteroidota</taxon>
        <taxon>Cytophagia</taxon>
        <taxon>Cytophagales</taxon>
        <taxon>Leadbetterellaceae</taxon>
        <taxon>Leadbetterella</taxon>
    </lineage>
</organism>
<dbReference type="KEGG" id="lby:Lbys_0455"/>
<dbReference type="Pfam" id="PF04734">
    <property type="entry name" value="Ceramidase_alk"/>
    <property type="match status" value="1"/>
</dbReference>
<accession>E4RWR1</accession>
<dbReference type="OrthoDB" id="926204at2"/>
<dbReference type="AlphaFoldDB" id="E4RWR1"/>
<name>E4RWR1_LEAB4</name>
<dbReference type="EMBL" id="CP002305">
    <property type="protein sequence ID" value="ADQ16230.1"/>
    <property type="molecule type" value="Genomic_DNA"/>
</dbReference>
<dbReference type="HOGENOM" id="CLU_601110_0_0_10"/>
<evidence type="ECO:0000313" key="2">
    <source>
        <dbReference type="EMBL" id="ADQ16230.1"/>
    </source>
</evidence>
<sequence length="433" mass="49000">MRKFIKFVLVFFVVILVLLLALVQWIPRTPYEQTEHFKEWRNMDLDFEQIDSTYEVGWAKENITPDFSVPLAGFGKRKGRHFESVHDSIYVRAFAIRSGKRIIHLVSADLLFIPPKVVEKLVAKGVDLRNVHLAATHSHSSIGGWESSITGMLFGGKYDQRVVDFLADKFYFAIQQSTLNLSPGEITYGEVIDDEDVRFRMNSDDGVRDREIRGLSFIKDTGERAHLVTYSAHNTTLGDRNSQLSRDYSGVLVDSLLPDFGAYMAGAVAGMGPVEVGDTEFDEAKHQGAGVYKHFQKRTEKKVGAGLVSEWIKIPLPKPVARLSKHWGLRPWVFRWAFGDYDAYVKVTRLGSTLLLGMPADFSGEIMVELDEYATAKGLDLIITSFNGGYIGYITHDKRYDSGHYETVTMSWYGYQSGGYFTQISKDIIDRLK</sequence>
<evidence type="ECO:0000259" key="1">
    <source>
        <dbReference type="Pfam" id="PF04734"/>
    </source>
</evidence>
<dbReference type="InterPro" id="IPR031329">
    <property type="entry name" value="NEUT/ALK_ceramidase_N"/>
</dbReference>
<feature type="domain" description="Neutral/alkaline non-lysosomal ceramidase N-terminal" evidence="1">
    <location>
        <begin position="54"/>
        <end position="251"/>
    </location>
</feature>
<proteinExistence type="predicted"/>
<dbReference type="RefSeq" id="WP_013407284.1">
    <property type="nucleotide sequence ID" value="NC_014655.1"/>
</dbReference>
<reference evidence="2 3" key="2">
    <citation type="journal article" date="2011" name="Stand. Genomic Sci.">
        <title>Complete genome sequence of Leadbetterella byssophila type strain (4M15).</title>
        <authorList>
            <person name="Abt B."/>
            <person name="Teshima H."/>
            <person name="Lucas S."/>
            <person name="Lapidus A."/>
            <person name="Del Rio T.G."/>
            <person name="Nolan M."/>
            <person name="Tice H."/>
            <person name="Cheng J.F."/>
            <person name="Pitluck S."/>
            <person name="Liolios K."/>
            <person name="Pagani I."/>
            <person name="Ivanova N."/>
            <person name="Mavromatis K."/>
            <person name="Pati A."/>
            <person name="Tapia R."/>
            <person name="Han C."/>
            <person name="Goodwin L."/>
            <person name="Chen A."/>
            <person name="Palaniappan K."/>
            <person name="Land M."/>
            <person name="Hauser L."/>
            <person name="Chang Y.J."/>
            <person name="Jeffries C.D."/>
            <person name="Rohde M."/>
            <person name="Goker M."/>
            <person name="Tindall B.J."/>
            <person name="Detter J.C."/>
            <person name="Woyke T."/>
            <person name="Bristow J."/>
            <person name="Eisen J.A."/>
            <person name="Markowitz V."/>
            <person name="Hugenholtz P."/>
            <person name="Klenk H.P."/>
            <person name="Kyrpides N.C."/>
        </authorList>
    </citation>
    <scope>NUCLEOTIDE SEQUENCE [LARGE SCALE GENOMIC DNA]</scope>
    <source>
        <strain evidence="3">DSM 17132 / JCM 16389 / KACC 11308 / NBRC 106382 / 4M15</strain>
    </source>
</reference>
<gene>
    <name evidence="2" type="ordered locus">Lbys_0455</name>
</gene>
<protein>
    <recommendedName>
        <fullName evidence="1">Neutral/alkaline non-lysosomal ceramidase N-terminal domain-containing protein</fullName>
    </recommendedName>
</protein>
<reference key="1">
    <citation type="submission" date="2010-11" db="EMBL/GenBank/DDBJ databases">
        <title>The complete genome of Leadbetterella byssophila DSM 17132.</title>
        <authorList>
            <consortium name="US DOE Joint Genome Institute (JGI-PGF)"/>
            <person name="Lucas S."/>
            <person name="Copeland A."/>
            <person name="Lapidus A."/>
            <person name="Glavina del Rio T."/>
            <person name="Dalin E."/>
            <person name="Tice H."/>
            <person name="Bruce D."/>
            <person name="Goodwin L."/>
            <person name="Pitluck S."/>
            <person name="Kyrpides N."/>
            <person name="Mavromatis K."/>
            <person name="Ivanova N."/>
            <person name="Teshima H."/>
            <person name="Brettin T."/>
            <person name="Detter J.C."/>
            <person name="Han C."/>
            <person name="Tapia R."/>
            <person name="Land M."/>
            <person name="Hauser L."/>
            <person name="Markowitz V."/>
            <person name="Cheng J.-F."/>
            <person name="Hugenholtz P."/>
            <person name="Woyke T."/>
            <person name="Wu D."/>
            <person name="Tindall B."/>
            <person name="Pomrenke H.G."/>
            <person name="Brambilla E."/>
            <person name="Klenk H.-P."/>
            <person name="Eisen J.A."/>
        </authorList>
    </citation>
    <scope>NUCLEOTIDE SEQUENCE [LARGE SCALE GENOMIC DNA]</scope>
    <source>
        <strain>DSM 17132</strain>
    </source>
</reference>
<keyword evidence="3" id="KW-1185">Reference proteome</keyword>
<dbReference type="Proteomes" id="UP000007435">
    <property type="component" value="Chromosome"/>
</dbReference>
<dbReference type="STRING" id="649349.Lbys_0455"/>
<dbReference type="eggNOG" id="COG3356">
    <property type="taxonomic scope" value="Bacteria"/>
</dbReference>
<evidence type="ECO:0000313" key="3">
    <source>
        <dbReference type="Proteomes" id="UP000007435"/>
    </source>
</evidence>